<evidence type="ECO:0000256" key="5">
    <source>
        <dbReference type="SAM" id="Phobius"/>
    </source>
</evidence>
<dbReference type="PANTHER" id="PTHR43847">
    <property type="entry name" value="BLL3993 PROTEIN"/>
    <property type="match status" value="1"/>
</dbReference>
<name>A0ABW1L579_9BACL</name>
<dbReference type="Proteomes" id="UP001596170">
    <property type="component" value="Unassembled WGS sequence"/>
</dbReference>
<feature type="transmembrane region" description="Helical" evidence="5">
    <location>
        <begin position="5"/>
        <end position="22"/>
    </location>
</feature>
<keyword evidence="4 5" id="KW-0472">Membrane</keyword>
<keyword evidence="2 5" id="KW-0812">Transmembrane</keyword>
<evidence type="ECO:0000256" key="1">
    <source>
        <dbReference type="ARBA" id="ARBA00004141"/>
    </source>
</evidence>
<organism evidence="6 7">
    <name type="scientific">Paenisporosarcina macmurdoensis</name>
    <dbReference type="NCBI Taxonomy" id="212659"/>
    <lineage>
        <taxon>Bacteria</taxon>
        <taxon>Bacillati</taxon>
        <taxon>Bacillota</taxon>
        <taxon>Bacilli</taxon>
        <taxon>Bacillales</taxon>
        <taxon>Caryophanaceae</taxon>
        <taxon>Paenisporosarcina</taxon>
    </lineage>
</organism>
<accession>A0ABW1L579</accession>
<dbReference type="EMBL" id="JBHSRI010000007">
    <property type="protein sequence ID" value="MFC6039130.1"/>
    <property type="molecule type" value="Genomic_DNA"/>
</dbReference>
<dbReference type="GO" id="GO:0008168">
    <property type="term" value="F:methyltransferase activity"/>
    <property type="evidence" value="ECO:0007669"/>
    <property type="project" value="UniProtKB-KW"/>
</dbReference>
<keyword evidence="7" id="KW-1185">Reference proteome</keyword>
<dbReference type="GO" id="GO:0032259">
    <property type="term" value="P:methylation"/>
    <property type="evidence" value="ECO:0007669"/>
    <property type="project" value="UniProtKB-KW"/>
</dbReference>
<evidence type="ECO:0000256" key="2">
    <source>
        <dbReference type="ARBA" id="ARBA00022692"/>
    </source>
</evidence>
<comment type="subcellular location">
    <subcellularLocation>
        <location evidence="1">Membrane</location>
        <topology evidence="1">Multi-pass membrane protein</topology>
    </subcellularLocation>
</comment>
<evidence type="ECO:0000313" key="6">
    <source>
        <dbReference type="EMBL" id="MFC6039130.1"/>
    </source>
</evidence>
<feature type="transmembrane region" description="Helical" evidence="5">
    <location>
        <begin position="129"/>
        <end position="155"/>
    </location>
</feature>
<gene>
    <name evidence="6" type="ORF">ACFPYN_06730</name>
</gene>
<feature type="transmembrane region" description="Helical" evidence="5">
    <location>
        <begin position="70"/>
        <end position="89"/>
    </location>
</feature>
<dbReference type="PANTHER" id="PTHR43847:SF1">
    <property type="entry name" value="BLL3993 PROTEIN"/>
    <property type="match status" value="1"/>
</dbReference>
<evidence type="ECO:0000256" key="4">
    <source>
        <dbReference type="ARBA" id="ARBA00023136"/>
    </source>
</evidence>
<keyword evidence="6" id="KW-0808">Transferase</keyword>
<dbReference type="Pfam" id="PF04140">
    <property type="entry name" value="ICMT"/>
    <property type="match status" value="1"/>
</dbReference>
<evidence type="ECO:0000313" key="7">
    <source>
        <dbReference type="Proteomes" id="UP001596170"/>
    </source>
</evidence>
<protein>
    <submittedName>
        <fullName evidence="6">Isoprenylcysteine carboxyl methyltransferase family protein</fullName>
    </submittedName>
</protein>
<dbReference type="InterPro" id="IPR007269">
    <property type="entry name" value="ICMT_MeTrfase"/>
</dbReference>
<dbReference type="RefSeq" id="WP_377733214.1">
    <property type="nucleotide sequence ID" value="NZ_JBHSRI010000007.1"/>
</dbReference>
<keyword evidence="6" id="KW-0489">Methyltransferase</keyword>
<dbReference type="Gene3D" id="1.20.120.1630">
    <property type="match status" value="1"/>
</dbReference>
<dbReference type="InterPro" id="IPR052527">
    <property type="entry name" value="Metal_cation-efflux_comp"/>
</dbReference>
<reference evidence="7" key="1">
    <citation type="journal article" date="2019" name="Int. J. Syst. Evol. Microbiol.">
        <title>The Global Catalogue of Microorganisms (GCM) 10K type strain sequencing project: providing services to taxonomists for standard genome sequencing and annotation.</title>
        <authorList>
            <consortium name="The Broad Institute Genomics Platform"/>
            <consortium name="The Broad Institute Genome Sequencing Center for Infectious Disease"/>
            <person name="Wu L."/>
            <person name="Ma J."/>
        </authorList>
    </citation>
    <scope>NUCLEOTIDE SEQUENCE [LARGE SCALE GENOMIC DNA]</scope>
    <source>
        <strain evidence="7">CCUG 54527</strain>
    </source>
</reference>
<proteinExistence type="predicted"/>
<evidence type="ECO:0000256" key="3">
    <source>
        <dbReference type="ARBA" id="ARBA00022989"/>
    </source>
</evidence>
<comment type="caution">
    <text evidence="6">The sequence shown here is derived from an EMBL/GenBank/DDBJ whole genome shotgun (WGS) entry which is preliminary data.</text>
</comment>
<sequence>MNLFIYVVGFVIFQRIIELLIARNNEKWIRSQGGYEVGAKHYPYMVAIHIGFFISLIIEFIAFKEGVSRFWLPLFVLFISLQLMRVWVISSLGRYWNTKILVLPGANVVKKGPFHFIRHPNYVVVTCEIIVIPLMFGAYYTAVIFTLLNIIILSVRIPKEEAALREVTDYKEIF</sequence>
<keyword evidence="3 5" id="KW-1133">Transmembrane helix</keyword>
<feature type="transmembrane region" description="Helical" evidence="5">
    <location>
        <begin position="42"/>
        <end position="63"/>
    </location>
</feature>